<evidence type="ECO:0000313" key="3">
    <source>
        <dbReference type="Proteomes" id="UP001295420"/>
    </source>
</evidence>
<sequence>MRATQKIIPLEVYANLRMISGVSIFIEVRMHSSTSQSAASRQQGKWLLALIGWVIVVCLMKNSGLMFSCAMQYDASSTSAVVGDEVKIVKAESGHKSGKCELSEKLIQFAQQQLETLVVVLFVGILALVVWRCCAFASKRQWTEPIARKYRVHLTLCVFRE</sequence>
<organism evidence="2 3">
    <name type="scientific">Vibrio owensii</name>
    <dbReference type="NCBI Taxonomy" id="696485"/>
    <lineage>
        <taxon>Bacteria</taxon>
        <taxon>Pseudomonadati</taxon>
        <taxon>Pseudomonadota</taxon>
        <taxon>Gammaproteobacteria</taxon>
        <taxon>Vibrionales</taxon>
        <taxon>Vibrionaceae</taxon>
        <taxon>Vibrio</taxon>
    </lineage>
</organism>
<feature type="transmembrane region" description="Helical" evidence="1">
    <location>
        <begin position="114"/>
        <end position="131"/>
    </location>
</feature>
<proteinExistence type="predicted"/>
<keyword evidence="1" id="KW-1133">Transmembrane helix</keyword>
<accession>A0AAU9QBY1</accession>
<reference evidence="2" key="1">
    <citation type="submission" date="2022-01" db="EMBL/GenBank/DDBJ databases">
        <authorList>
            <person name="Lagorce A."/>
        </authorList>
    </citation>
    <scope>NUCLEOTIDE SEQUENCE</scope>
    <source>
        <strain evidence="2">Th15_F1_D04</strain>
    </source>
</reference>
<keyword evidence="1" id="KW-0472">Membrane</keyword>
<feature type="transmembrane region" description="Helical" evidence="1">
    <location>
        <begin position="46"/>
        <end position="67"/>
    </location>
</feature>
<evidence type="ECO:0008006" key="4">
    <source>
        <dbReference type="Google" id="ProtNLM"/>
    </source>
</evidence>
<gene>
    <name evidence="2" type="ORF">THF1D04_70135</name>
</gene>
<dbReference type="EMBL" id="CAKMTQ010000067">
    <property type="protein sequence ID" value="CAH1541650.1"/>
    <property type="molecule type" value="Genomic_DNA"/>
</dbReference>
<dbReference type="AlphaFoldDB" id="A0AAU9QBY1"/>
<evidence type="ECO:0000256" key="1">
    <source>
        <dbReference type="SAM" id="Phobius"/>
    </source>
</evidence>
<comment type="caution">
    <text evidence="2">The sequence shown here is derived from an EMBL/GenBank/DDBJ whole genome shotgun (WGS) entry which is preliminary data.</text>
</comment>
<keyword evidence="1" id="KW-0812">Transmembrane</keyword>
<evidence type="ECO:0000313" key="2">
    <source>
        <dbReference type="EMBL" id="CAH1541650.1"/>
    </source>
</evidence>
<protein>
    <recommendedName>
        <fullName evidence="4">Membrane protein, suppressor for copper-sensitivity A</fullName>
    </recommendedName>
</protein>
<name>A0AAU9QBY1_9VIBR</name>
<dbReference type="Proteomes" id="UP001295420">
    <property type="component" value="Unassembled WGS sequence"/>
</dbReference>